<protein>
    <submittedName>
        <fullName evidence="2">Uncharacterized protein</fullName>
    </submittedName>
</protein>
<proteinExistence type="predicted"/>
<sequence>AAERLKGTPDDDEEPIAGEIIGR</sequence>
<dbReference type="AlphaFoldDB" id="A0A0F9BFC8"/>
<feature type="non-terminal residue" evidence="2">
    <location>
        <position position="1"/>
    </location>
</feature>
<dbReference type="EMBL" id="LAZR01038030">
    <property type="protein sequence ID" value="KKL20619.1"/>
    <property type="molecule type" value="Genomic_DNA"/>
</dbReference>
<comment type="caution">
    <text evidence="2">The sequence shown here is derived from an EMBL/GenBank/DDBJ whole genome shotgun (WGS) entry which is preliminary data.</text>
</comment>
<evidence type="ECO:0000313" key="2">
    <source>
        <dbReference type="EMBL" id="KKL20619.1"/>
    </source>
</evidence>
<gene>
    <name evidence="2" type="ORF">LCGC14_2453720</name>
</gene>
<accession>A0A0F9BFC8</accession>
<organism evidence="2">
    <name type="scientific">marine sediment metagenome</name>
    <dbReference type="NCBI Taxonomy" id="412755"/>
    <lineage>
        <taxon>unclassified sequences</taxon>
        <taxon>metagenomes</taxon>
        <taxon>ecological metagenomes</taxon>
    </lineage>
</organism>
<name>A0A0F9BFC8_9ZZZZ</name>
<feature type="region of interest" description="Disordered" evidence="1">
    <location>
        <begin position="1"/>
        <end position="23"/>
    </location>
</feature>
<evidence type="ECO:0000256" key="1">
    <source>
        <dbReference type="SAM" id="MobiDB-lite"/>
    </source>
</evidence>
<reference evidence="2" key="1">
    <citation type="journal article" date="2015" name="Nature">
        <title>Complex archaea that bridge the gap between prokaryotes and eukaryotes.</title>
        <authorList>
            <person name="Spang A."/>
            <person name="Saw J.H."/>
            <person name="Jorgensen S.L."/>
            <person name="Zaremba-Niedzwiedzka K."/>
            <person name="Martijn J."/>
            <person name="Lind A.E."/>
            <person name="van Eijk R."/>
            <person name="Schleper C."/>
            <person name="Guy L."/>
            <person name="Ettema T.J."/>
        </authorList>
    </citation>
    <scope>NUCLEOTIDE SEQUENCE</scope>
</reference>